<accession>A0A7I7T2M1</accession>
<evidence type="ECO:0000259" key="2">
    <source>
        <dbReference type="Pfam" id="PF22905"/>
    </source>
</evidence>
<protein>
    <recommendedName>
        <fullName evidence="2">Predicted hydrolase N-terminal domain-containing protein</fullName>
    </recommendedName>
</protein>
<feature type="domain" description="Predicted hydrolase N-terminal" evidence="2">
    <location>
        <begin position="5"/>
        <end position="185"/>
    </location>
</feature>
<sequence length="507" mass="53858">MTDYPSLTHISIGALIGEAGGDPWQIDETMQSGDPGAIADLGRAFYSAGACTAETYAEFAQAQTRFRASWNRDNDEHPINDSAEVQRATTRLMVQRDQLPAIGADLSTIAANLAEAQRFSSLQIDTLNTELHYLDALIDQALTHDQDTSALEDNAISVTSSALHQVEALRDDYGAKLDASLTDLRAEHGYDPAPIEDVDGDGQPDTAQRGRESTDYYDANQRAKDEALVNSNGPMTQEKADATARLRDFTTATNPAADPDARRLAGERLDDFRMANFVGPLPKDPILGGDARTRARSRLDLQRQLQQGRYGLPPMTADQATQQLDECEQFGRVVAVKQAIFALTSQGMSEDGAKLVIRDLIHRARDLANSASLPLKGVETYADGVPQGGHAKLTDLLSPEDARIWGPIAKYAGTAGDALQLGIAVNDFRHGGDNKYEELGSSTGGVFGGAAAGWGAAALAGSFTGPWTTAAIVVAASFLGGLGGENLGGRIGSYFDPSMAGGGGKSW</sequence>
<gene>
    <name evidence="3" type="ORF">MHEL_17600</name>
</gene>
<proteinExistence type="predicted"/>
<feature type="region of interest" description="Disordered" evidence="1">
    <location>
        <begin position="189"/>
        <end position="212"/>
    </location>
</feature>
<evidence type="ECO:0000256" key="1">
    <source>
        <dbReference type="SAM" id="MobiDB-lite"/>
    </source>
</evidence>
<name>A0A7I7T2M1_9MYCO</name>
<evidence type="ECO:0000313" key="4">
    <source>
        <dbReference type="Proteomes" id="UP000467148"/>
    </source>
</evidence>
<dbReference type="KEGG" id="mhev:MHEL_17600"/>
<dbReference type="EMBL" id="AP022596">
    <property type="protein sequence ID" value="BBY63517.1"/>
    <property type="molecule type" value="Genomic_DNA"/>
</dbReference>
<dbReference type="Pfam" id="PF22905">
    <property type="entry name" value="Hydro_N_hd"/>
    <property type="match status" value="1"/>
</dbReference>
<dbReference type="RefSeq" id="WP_163747171.1">
    <property type="nucleotide sequence ID" value="NZ_AP022596.1"/>
</dbReference>
<dbReference type="Proteomes" id="UP000467148">
    <property type="component" value="Chromosome"/>
</dbReference>
<dbReference type="InterPro" id="IPR054469">
    <property type="entry name" value="Pred_hydrolase_N"/>
</dbReference>
<evidence type="ECO:0000313" key="3">
    <source>
        <dbReference type="EMBL" id="BBY63517.1"/>
    </source>
</evidence>
<keyword evidence="4" id="KW-1185">Reference proteome</keyword>
<organism evidence="3 4">
    <name type="scientific">Mycolicibacterium helvum</name>
    <dbReference type="NCBI Taxonomy" id="1534349"/>
    <lineage>
        <taxon>Bacteria</taxon>
        <taxon>Bacillati</taxon>
        <taxon>Actinomycetota</taxon>
        <taxon>Actinomycetes</taxon>
        <taxon>Mycobacteriales</taxon>
        <taxon>Mycobacteriaceae</taxon>
        <taxon>Mycolicibacterium</taxon>
    </lineage>
</organism>
<dbReference type="AlphaFoldDB" id="A0A7I7T2M1"/>
<reference evidence="3 4" key="1">
    <citation type="journal article" date="2019" name="Emerg. Microbes Infect.">
        <title>Comprehensive subspecies identification of 175 nontuberculous mycobacteria species based on 7547 genomic profiles.</title>
        <authorList>
            <person name="Matsumoto Y."/>
            <person name="Kinjo T."/>
            <person name="Motooka D."/>
            <person name="Nabeya D."/>
            <person name="Jung N."/>
            <person name="Uechi K."/>
            <person name="Horii T."/>
            <person name="Iida T."/>
            <person name="Fujita J."/>
            <person name="Nakamura S."/>
        </authorList>
    </citation>
    <scope>NUCLEOTIDE SEQUENCE [LARGE SCALE GENOMIC DNA]</scope>
    <source>
        <strain evidence="3 4">JCM 30396</strain>
    </source>
</reference>